<dbReference type="Gene3D" id="3.40.1350.10">
    <property type="match status" value="1"/>
</dbReference>
<reference evidence="3" key="1">
    <citation type="journal article" date="2019" name="Int. J. Syst. Evol. Microbiol.">
        <title>The Global Catalogue of Microorganisms (GCM) 10K type strain sequencing project: providing services to taxonomists for standard genome sequencing and annotation.</title>
        <authorList>
            <consortium name="The Broad Institute Genomics Platform"/>
            <consortium name="The Broad Institute Genome Sequencing Center for Infectious Disease"/>
            <person name="Wu L."/>
            <person name="Ma J."/>
        </authorList>
    </citation>
    <scope>NUCLEOTIDE SEQUENCE [LARGE SCALE GENOMIC DNA]</scope>
    <source>
        <strain evidence="3">CGMCC 1.12766</strain>
    </source>
</reference>
<feature type="domain" description="Restriction endonuclease type IV Mrr" evidence="1">
    <location>
        <begin position="200"/>
        <end position="312"/>
    </location>
</feature>
<dbReference type="PANTHER" id="PTHR30015:SF7">
    <property type="entry name" value="TYPE IV METHYL-DIRECTED RESTRICTION ENZYME ECOKMRR"/>
    <property type="match status" value="1"/>
</dbReference>
<keyword evidence="3" id="KW-1185">Reference proteome</keyword>
<dbReference type="InterPro" id="IPR052906">
    <property type="entry name" value="Type_IV_Methyl-Rstrct_Enzyme"/>
</dbReference>
<dbReference type="EMBL" id="BMFS01000004">
    <property type="protein sequence ID" value="GGG98007.1"/>
    <property type="molecule type" value="Genomic_DNA"/>
</dbReference>
<name>A0ABQ1XMM1_9PROT</name>
<dbReference type="PIRSF" id="PIRSF031853">
    <property type="entry name" value="UPC031853"/>
    <property type="match status" value="1"/>
</dbReference>
<gene>
    <name evidence="2" type="ORF">GCM10007420_12250</name>
</gene>
<dbReference type="Proteomes" id="UP000648722">
    <property type="component" value="Unassembled WGS sequence"/>
</dbReference>
<dbReference type="InterPro" id="IPR011856">
    <property type="entry name" value="tRNA_endonuc-like_dom_sf"/>
</dbReference>
<dbReference type="GO" id="GO:0004519">
    <property type="term" value="F:endonuclease activity"/>
    <property type="evidence" value="ECO:0007669"/>
    <property type="project" value="UniProtKB-KW"/>
</dbReference>
<protein>
    <submittedName>
        <fullName evidence="2">Restriction endonuclease</fullName>
    </submittedName>
</protein>
<keyword evidence="2" id="KW-0255">Endonuclease</keyword>
<dbReference type="InterPro" id="IPR016984">
    <property type="entry name" value="UCP031853"/>
</dbReference>
<dbReference type="RefSeq" id="WP_188451675.1">
    <property type="nucleotide sequence ID" value="NZ_BMFS01000004.1"/>
</dbReference>
<sequence>MTRAWLVRLGKYGEGEARALAENVLATAWQFSSDMSAAADRKQIFDFLNAQYADQKTGTLQNWAAQLNQLKNEAKDGDLVIVPLKTTKEIAIGRLTGDYFQAEGMFPARKVQWLITDLPRSAVKQDLRFSLGASQTVCEISRNNASERFATLAKSRVDPGPTAGQLSIELTSEGAASDATLAVDLADFARQQIEQHIEANFAGHRFTELVAAVLRAQGYQAEVTPPGPDRGVDIVAGKGALGFEGPRLVVQVKSGSVVADQPMLQGLLGCIQDTRADNGLLVAWSGFTTPVGRRENELYFRVRLWNRDDVLDAIFSVYEQLPEEIRADLPLKRLWTLVPDEDVA</sequence>
<dbReference type="Pfam" id="PF04471">
    <property type="entry name" value="Mrr_cat"/>
    <property type="match status" value="1"/>
</dbReference>
<dbReference type="InterPro" id="IPR007560">
    <property type="entry name" value="Restrct_endonuc_IV_Mrr"/>
</dbReference>
<keyword evidence="2" id="KW-0540">Nuclease</keyword>
<accession>A0ABQ1XMM1</accession>
<evidence type="ECO:0000313" key="3">
    <source>
        <dbReference type="Proteomes" id="UP000648722"/>
    </source>
</evidence>
<comment type="caution">
    <text evidence="2">The sequence shown here is derived from an EMBL/GenBank/DDBJ whole genome shotgun (WGS) entry which is preliminary data.</text>
</comment>
<dbReference type="PANTHER" id="PTHR30015">
    <property type="entry name" value="MRR RESTRICTION SYSTEM PROTEIN"/>
    <property type="match status" value="1"/>
</dbReference>
<keyword evidence="2" id="KW-0378">Hydrolase</keyword>
<evidence type="ECO:0000259" key="1">
    <source>
        <dbReference type="Pfam" id="PF04471"/>
    </source>
</evidence>
<dbReference type="InterPro" id="IPR011335">
    <property type="entry name" value="Restrct_endonuc-II-like"/>
</dbReference>
<dbReference type="SUPFAM" id="SSF52980">
    <property type="entry name" value="Restriction endonuclease-like"/>
    <property type="match status" value="1"/>
</dbReference>
<organism evidence="2 3">
    <name type="scientific">Glycocaulis albus</name>
    <dbReference type="NCBI Taxonomy" id="1382801"/>
    <lineage>
        <taxon>Bacteria</taxon>
        <taxon>Pseudomonadati</taxon>
        <taxon>Pseudomonadota</taxon>
        <taxon>Alphaproteobacteria</taxon>
        <taxon>Maricaulales</taxon>
        <taxon>Maricaulaceae</taxon>
        <taxon>Glycocaulis</taxon>
    </lineage>
</organism>
<proteinExistence type="predicted"/>
<evidence type="ECO:0000313" key="2">
    <source>
        <dbReference type="EMBL" id="GGG98007.1"/>
    </source>
</evidence>